<dbReference type="SUPFAM" id="SSF46689">
    <property type="entry name" value="Homeodomain-like"/>
    <property type="match status" value="1"/>
</dbReference>
<dbReference type="GO" id="GO:0003700">
    <property type="term" value="F:DNA-binding transcription factor activity"/>
    <property type="evidence" value="ECO:0007669"/>
    <property type="project" value="TreeGrafter"/>
</dbReference>
<dbReference type="InterPro" id="IPR050109">
    <property type="entry name" value="HTH-type_TetR-like_transc_reg"/>
</dbReference>
<dbReference type="GO" id="GO:0000976">
    <property type="term" value="F:transcription cis-regulatory region binding"/>
    <property type="evidence" value="ECO:0007669"/>
    <property type="project" value="TreeGrafter"/>
</dbReference>
<dbReference type="PROSITE" id="PS50977">
    <property type="entry name" value="HTH_TETR_2"/>
    <property type="match status" value="1"/>
</dbReference>
<reference evidence="4" key="2">
    <citation type="submission" date="2020-09" db="EMBL/GenBank/DDBJ databases">
        <authorList>
            <person name="Sun Q."/>
            <person name="Zhou Y."/>
        </authorList>
    </citation>
    <scope>NUCLEOTIDE SEQUENCE</scope>
    <source>
        <strain evidence="4">CGMCC 4.7201</strain>
    </source>
</reference>
<evidence type="ECO:0000313" key="5">
    <source>
        <dbReference type="Proteomes" id="UP000641932"/>
    </source>
</evidence>
<proteinExistence type="predicted"/>
<evidence type="ECO:0000256" key="1">
    <source>
        <dbReference type="ARBA" id="ARBA00023125"/>
    </source>
</evidence>
<dbReference type="Proteomes" id="UP000641932">
    <property type="component" value="Unassembled WGS sequence"/>
</dbReference>
<keyword evidence="1 2" id="KW-0238">DNA-binding</keyword>
<feature type="DNA-binding region" description="H-T-H motif" evidence="2">
    <location>
        <begin position="37"/>
        <end position="56"/>
    </location>
</feature>
<dbReference type="Gene3D" id="1.10.357.10">
    <property type="entry name" value="Tetracycline Repressor, domain 2"/>
    <property type="match status" value="1"/>
</dbReference>
<dbReference type="PANTHER" id="PTHR30055:SF231">
    <property type="entry name" value="TRANSCRIPTIONAL REGULATORY PROTEIN (PROBABLY DEOR-FAMILY)-RELATED"/>
    <property type="match status" value="1"/>
</dbReference>
<evidence type="ECO:0000313" key="4">
    <source>
        <dbReference type="EMBL" id="GGO98949.1"/>
    </source>
</evidence>
<comment type="caution">
    <text evidence="4">The sequence shown here is derived from an EMBL/GenBank/DDBJ whole genome shotgun (WGS) entry which is preliminary data.</text>
</comment>
<dbReference type="AlphaFoldDB" id="A0A917ZWD8"/>
<dbReference type="PANTHER" id="PTHR30055">
    <property type="entry name" value="HTH-TYPE TRANSCRIPTIONAL REGULATOR RUTR"/>
    <property type="match status" value="1"/>
</dbReference>
<dbReference type="InterPro" id="IPR009057">
    <property type="entry name" value="Homeodomain-like_sf"/>
</dbReference>
<sequence length="191" mass="19908">MTAEAVDGRRAKGERRRALLLEAALRVVERDGVAGVTHRAVAKEAGQPPSSATYYFESIDDLLVAALVRSVDAYAARLREATESPDPVAALAETLAAELARGRAPVIAEYELYLLAARRPALRATAQRCVDDLAALARRCTGDPVAVKAFCACVDGLLLQALVTGASPDASGIEAVLRLAMAGSEPAGGVP</sequence>
<feature type="domain" description="HTH tetR-type" evidence="3">
    <location>
        <begin position="14"/>
        <end position="74"/>
    </location>
</feature>
<organism evidence="4 5">
    <name type="scientific">Wenjunlia tyrosinilytica</name>
    <dbReference type="NCBI Taxonomy" id="1544741"/>
    <lineage>
        <taxon>Bacteria</taxon>
        <taxon>Bacillati</taxon>
        <taxon>Actinomycetota</taxon>
        <taxon>Actinomycetes</taxon>
        <taxon>Kitasatosporales</taxon>
        <taxon>Streptomycetaceae</taxon>
        <taxon>Wenjunlia</taxon>
    </lineage>
</organism>
<accession>A0A917ZWD8</accession>
<name>A0A917ZWD8_9ACTN</name>
<dbReference type="InterPro" id="IPR001647">
    <property type="entry name" value="HTH_TetR"/>
</dbReference>
<dbReference type="Pfam" id="PF17940">
    <property type="entry name" value="TetR_C_31"/>
    <property type="match status" value="1"/>
</dbReference>
<evidence type="ECO:0000256" key="2">
    <source>
        <dbReference type="PROSITE-ProRule" id="PRU00335"/>
    </source>
</evidence>
<gene>
    <name evidence="4" type="ORF">GCM10012280_64260</name>
</gene>
<reference evidence="4" key="1">
    <citation type="journal article" date="2014" name="Int. J. Syst. Evol. Microbiol.">
        <title>Complete genome sequence of Corynebacterium casei LMG S-19264T (=DSM 44701T), isolated from a smear-ripened cheese.</title>
        <authorList>
            <consortium name="US DOE Joint Genome Institute (JGI-PGF)"/>
            <person name="Walter F."/>
            <person name="Albersmeier A."/>
            <person name="Kalinowski J."/>
            <person name="Ruckert C."/>
        </authorList>
    </citation>
    <scope>NUCLEOTIDE SEQUENCE</scope>
    <source>
        <strain evidence="4">CGMCC 4.7201</strain>
    </source>
</reference>
<dbReference type="InterPro" id="IPR041583">
    <property type="entry name" value="TetR_C_31"/>
</dbReference>
<dbReference type="EMBL" id="BMMS01000041">
    <property type="protein sequence ID" value="GGO98949.1"/>
    <property type="molecule type" value="Genomic_DNA"/>
</dbReference>
<keyword evidence="5" id="KW-1185">Reference proteome</keyword>
<protein>
    <submittedName>
        <fullName evidence="4">TetR family transcriptional regulator</fullName>
    </submittedName>
</protein>
<evidence type="ECO:0000259" key="3">
    <source>
        <dbReference type="PROSITE" id="PS50977"/>
    </source>
</evidence>
<dbReference type="RefSeq" id="WP_189135366.1">
    <property type="nucleotide sequence ID" value="NZ_BMMS01000041.1"/>
</dbReference>
<dbReference type="Pfam" id="PF00440">
    <property type="entry name" value="TetR_N"/>
    <property type="match status" value="1"/>
</dbReference>